<name>A0ABS8RRJ3_DATST</name>
<accession>A0ABS8RRJ3</accession>
<reference evidence="1 2" key="1">
    <citation type="journal article" date="2021" name="BMC Genomics">
        <title>Datura genome reveals duplications of psychoactive alkaloid biosynthetic genes and high mutation rate following tissue culture.</title>
        <authorList>
            <person name="Rajewski A."/>
            <person name="Carter-House D."/>
            <person name="Stajich J."/>
            <person name="Litt A."/>
        </authorList>
    </citation>
    <scope>NUCLEOTIDE SEQUENCE [LARGE SCALE GENOMIC DNA]</scope>
    <source>
        <strain evidence="1">AR-01</strain>
    </source>
</reference>
<evidence type="ECO:0000313" key="2">
    <source>
        <dbReference type="Proteomes" id="UP000823775"/>
    </source>
</evidence>
<gene>
    <name evidence="1" type="ORF">HAX54_050072</name>
</gene>
<sequence length="132" mass="14684">MPVRPAAQCTSTPAQPEARGACLSTLLAVRHDTISSDTACAMQQEFGTVPGAGLPRDSLRDAALVLRDALRGTPRFFKRPAVKSYFNQENEIQIPNQIRKGKKKAKIYYKYPLFLCKVKPSFREVLTSLDTI</sequence>
<proteinExistence type="predicted"/>
<dbReference type="EMBL" id="JACEIK010000087">
    <property type="protein sequence ID" value="MCD7449188.1"/>
    <property type="molecule type" value="Genomic_DNA"/>
</dbReference>
<protein>
    <submittedName>
        <fullName evidence="1">Uncharacterized protein</fullName>
    </submittedName>
</protein>
<organism evidence="1 2">
    <name type="scientific">Datura stramonium</name>
    <name type="common">Jimsonweed</name>
    <name type="synonym">Common thornapple</name>
    <dbReference type="NCBI Taxonomy" id="4076"/>
    <lineage>
        <taxon>Eukaryota</taxon>
        <taxon>Viridiplantae</taxon>
        <taxon>Streptophyta</taxon>
        <taxon>Embryophyta</taxon>
        <taxon>Tracheophyta</taxon>
        <taxon>Spermatophyta</taxon>
        <taxon>Magnoliopsida</taxon>
        <taxon>eudicotyledons</taxon>
        <taxon>Gunneridae</taxon>
        <taxon>Pentapetalae</taxon>
        <taxon>asterids</taxon>
        <taxon>lamiids</taxon>
        <taxon>Solanales</taxon>
        <taxon>Solanaceae</taxon>
        <taxon>Solanoideae</taxon>
        <taxon>Datureae</taxon>
        <taxon>Datura</taxon>
    </lineage>
</organism>
<evidence type="ECO:0000313" key="1">
    <source>
        <dbReference type="EMBL" id="MCD7449188.1"/>
    </source>
</evidence>
<comment type="caution">
    <text evidence="1">The sequence shown here is derived from an EMBL/GenBank/DDBJ whole genome shotgun (WGS) entry which is preliminary data.</text>
</comment>
<keyword evidence="2" id="KW-1185">Reference proteome</keyword>
<dbReference type="Proteomes" id="UP000823775">
    <property type="component" value="Unassembled WGS sequence"/>
</dbReference>